<sequence>MNVYLTTPTPTIPTPTANDSVPILFIRYFSVVLHPSSYVNIILHRRNSQPSYQPAHSNQTHMERRS</sequence>
<organism evidence="2 3">
    <name type="scientific">Pholiota conissans</name>
    <dbReference type="NCBI Taxonomy" id="109636"/>
    <lineage>
        <taxon>Eukaryota</taxon>
        <taxon>Fungi</taxon>
        <taxon>Dikarya</taxon>
        <taxon>Basidiomycota</taxon>
        <taxon>Agaricomycotina</taxon>
        <taxon>Agaricomycetes</taxon>
        <taxon>Agaricomycetidae</taxon>
        <taxon>Agaricales</taxon>
        <taxon>Agaricineae</taxon>
        <taxon>Strophariaceae</taxon>
        <taxon>Pholiota</taxon>
    </lineage>
</organism>
<evidence type="ECO:0000256" key="1">
    <source>
        <dbReference type="SAM" id="Phobius"/>
    </source>
</evidence>
<feature type="transmembrane region" description="Helical" evidence="1">
    <location>
        <begin position="20"/>
        <end position="43"/>
    </location>
</feature>
<gene>
    <name evidence="2" type="ORF">BDN70DRAFT_888484</name>
</gene>
<keyword evidence="3" id="KW-1185">Reference proteome</keyword>
<keyword evidence="1" id="KW-1133">Transmembrane helix</keyword>
<evidence type="ECO:0000313" key="2">
    <source>
        <dbReference type="EMBL" id="KAF9471075.1"/>
    </source>
</evidence>
<dbReference type="Proteomes" id="UP000807469">
    <property type="component" value="Unassembled WGS sequence"/>
</dbReference>
<proteinExistence type="predicted"/>
<reference evidence="2" key="1">
    <citation type="submission" date="2020-11" db="EMBL/GenBank/DDBJ databases">
        <authorList>
            <consortium name="DOE Joint Genome Institute"/>
            <person name="Ahrendt S."/>
            <person name="Riley R."/>
            <person name="Andreopoulos W."/>
            <person name="Labutti K."/>
            <person name="Pangilinan J."/>
            <person name="Ruiz-Duenas F.J."/>
            <person name="Barrasa J.M."/>
            <person name="Sanchez-Garcia M."/>
            <person name="Camarero S."/>
            <person name="Miyauchi S."/>
            <person name="Serrano A."/>
            <person name="Linde D."/>
            <person name="Babiker R."/>
            <person name="Drula E."/>
            <person name="Ayuso-Fernandez I."/>
            <person name="Pacheco R."/>
            <person name="Padilla G."/>
            <person name="Ferreira P."/>
            <person name="Barriuso J."/>
            <person name="Kellner H."/>
            <person name="Castanera R."/>
            <person name="Alfaro M."/>
            <person name="Ramirez L."/>
            <person name="Pisabarro A.G."/>
            <person name="Kuo A."/>
            <person name="Tritt A."/>
            <person name="Lipzen A."/>
            <person name="He G."/>
            <person name="Yan M."/>
            <person name="Ng V."/>
            <person name="Cullen D."/>
            <person name="Martin F."/>
            <person name="Rosso M.-N."/>
            <person name="Henrissat B."/>
            <person name="Hibbett D."/>
            <person name="Martinez A.T."/>
            <person name="Grigoriev I.V."/>
        </authorList>
    </citation>
    <scope>NUCLEOTIDE SEQUENCE</scope>
    <source>
        <strain evidence="2">CIRM-BRFM 674</strain>
    </source>
</reference>
<protein>
    <submittedName>
        <fullName evidence="2">Uncharacterized protein</fullName>
    </submittedName>
</protein>
<keyword evidence="1" id="KW-0472">Membrane</keyword>
<name>A0A9P5YM20_9AGAR</name>
<dbReference type="AlphaFoldDB" id="A0A9P5YM20"/>
<accession>A0A9P5YM20</accession>
<comment type="caution">
    <text evidence="2">The sequence shown here is derived from an EMBL/GenBank/DDBJ whole genome shotgun (WGS) entry which is preliminary data.</text>
</comment>
<keyword evidence="1" id="KW-0812">Transmembrane</keyword>
<dbReference type="EMBL" id="MU155766">
    <property type="protein sequence ID" value="KAF9471075.1"/>
    <property type="molecule type" value="Genomic_DNA"/>
</dbReference>
<evidence type="ECO:0000313" key="3">
    <source>
        <dbReference type="Proteomes" id="UP000807469"/>
    </source>
</evidence>